<evidence type="ECO:0000256" key="10">
    <source>
        <dbReference type="PIRSR" id="PIRSR604808-3"/>
    </source>
</evidence>
<dbReference type="InterPro" id="IPR005135">
    <property type="entry name" value="Endo/exonuclease/phosphatase"/>
</dbReference>
<dbReference type="GO" id="GO:0006284">
    <property type="term" value="P:base-excision repair"/>
    <property type="evidence" value="ECO:0007669"/>
    <property type="project" value="TreeGrafter"/>
</dbReference>
<dbReference type="EC" id="3.1.11.2" evidence="3"/>
<keyword evidence="13" id="KW-1185">Reference proteome</keyword>
<evidence type="ECO:0000313" key="13">
    <source>
        <dbReference type="Proteomes" id="UP001295444"/>
    </source>
</evidence>
<dbReference type="PANTHER" id="PTHR22748">
    <property type="entry name" value="AP ENDONUCLEASE"/>
    <property type="match status" value="1"/>
</dbReference>
<dbReference type="Gene3D" id="3.60.10.10">
    <property type="entry name" value="Endonuclease/exonuclease/phosphatase"/>
    <property type="match status" value="1"/>
</dbReference>
<evidence type="ECO:0000256" key="7">
    <source>
        <dbReference type="ARBA" id="ARBA00022842"/>
    </source>
</evidence>
<gene>
    <name evidence="12" type="ORF">PECUL_23A038731</name>
</gene>
<evidence type="ECO:0000256" key="5">
    <source>
        <dbReference type="ARBA" id="ARBA00022763"/>
    </source>
</evidence>
<dbReference type="Pfam" id="PF03372">
    <property type="entry name" value="Exo_endo_phos"/>
    <property type="match status" value="1"/>
</dbReference>
<feature type="binding site" evidence="9">
    <location>
        <position position="148"/>
    </location>
    <ligand>
        <name>Mg(2+)</name>
        <dbReference type="ChEBI" id="CHEBI:18420"/>
        <label>1</label>
    </ligand>
</feature>
<comment type="catalytic activity">
    <reaction evidence="1">
        <text>Exonucleolytic cleavage in the 3'- to 5'-direction to yield nucleoside 5'-phosphates.</text>
        <dbReference type="EC" id="3.1.11.2"/>
    </reaction>
</comment>
<feature type="binding site" evidence="9">
    <location>
        <position position="16"/>
    </location>
    <ligand>
        <name>Mg(2+)</name>
        <dbReference type="ChEBI" id="CHEBI:18420"/>
        <label>1</label>
    </ligand>
</feature>
<evidence type="ECO:0000256" key="6">
    <source>
        <dbReference type="ARBA" id="ARBA00022801"/>
    </source>
</evidence>
<evidence type="ECO:0000259" key="11">
    <source>
        <dbReference type="Pfam" id="PF03372"/>
    </source>
</evidence>
<reference evidence="12" key="1">
    <citation type="submission" date="2022-03" db="EMBL/GenBank/DDBJ databases">
        <authorList>
            <person name="Alioto T."/>
            <person name="Alioto T."/>
            <person name="Gomez Garrido J."/>
        </authorList>
    </citation>
    <scope>NUCLEOTIDE SEQUENCE</scope>
</reference>
<name>A0AAD1VQL1_PELCU</name>
<dbReference type="GO" id="GO:0005634">
    <property type="term" value="C:nucleus"/>
    <property type="evidence" value="ECO:0007669"/>
    <property type="project" value="TreeGrafter"/>
</dbReference>
<evidence type="ECO:0000256" key="3">
    <source>
        <dbReference type="ARBA" id="ARBA00012115"/>
    </source>
</evidence>
<keyword evidence="4 9" id="KW-0479">Metal-binding</keyword>
<evidence type="ECO:0000256" key="4">
    <source>
        <dbReference type="ARBA" id="ARBA00022723"/>
    </source>
</evidence>
<feature type="domain" description="Endonuclease/exonuclease/phosphatase" evidence="11">
    <location>
        <begin position="16"/>
        <end position="236"/>
    </location>
</feature>
<feature type="binding site" evidence="9">
    <location>
        <position position="235"/>
    </location>
    <ligand>
        <name>Mg(2+)</name>
        <dbReference type="ChEBI" id="CHEBI:18420"/>
        <label>1</label>
    </ligand>
</feature>
<keyword evidence="6" id="KW-0378">Hydrolase</keyword>
<feature type="site" description="Transition state stabilizer" evidence="10">
    <location>
        <position position="150"/>
    </location>
</feature>
<feature type="binding site" evidence="9">
    <location>
        <position position="150"/>
    </location>
    <ligand>
        <name>Mg(2+)</name>
        <dbReference type="ChEBI" id="CHEBI:18420"/>
        <label>1</label>
    </ligand>
</feature>
<dbReference type="Proteomes" id="UP001295444">
    <property type="component" value="Chromosome 02"/>
</dbReference>
<evidence type="ECO:0000256" key="8">
    <source>
        <dbReference type="ARBA" id="ARBA00023204"/>
    </source>
</evidence>
<dbReference type="EMBL" id="OW240913">
    <property type="protein sequence ID" value="CAH2249572.1"/>
    <property type="molecule type" value="Genomic_DNA"/>
</dbReference>
<proteinExistence type="inferred from homology"/>
<feature type="binding site" evidence="9">
    <location>
        <position position="45"/>
    </location>
    <ligand>
        <name>Mg(2+)</name>
        <dbReference type="ChEBI" id="CHEBI:18420"/>
        <label>1</label>
    </ligand>
</feature>
<dbReference type="AlphaFoldDB" id="A0AAD1VQL1"/>
<evidence type="ECO:0000256" key="9">
    <source>
        <dbReference type="PIRSR" id="PIRSR604808-2"/>
    </source>
</evidence>
<evidence type="ECO:0000256" key="1">
    <source>
        <dbReference type="ARBA" id="ARBA00000493"/>
    </source>
</evidence>
<dbReference type="InterPro" id="IPR004808">
    <property type="entry name" value="AP_endonuc_1"/>
</dbReference>
<dbReference type="GO" id="GO:0008311">
    <property type="term" value="F:double-stranded DNA 3'-5' DNA exonuclease activity"/>
    <property type="evidence" value="ECO:0007669"/>
    <property type="project" value="UniProtKB-EC"/>
</dbReference>
<keyword evidence="5" id="KW-0227">DNA damage</keyword>
<keyword evidence="8" id="KW-0234">DNA repair</keyword>
<protein>
    <recommendedName>
        <fullName evidence="3">exodeoxyribonuclease III</fullName>
        <ecNumber evidence="3">3.1.11.2</ecNumber>
    </recommendedName>
</protein>
<keyword evidence="7 9" id="KW-0460">Magnesium</keyword>
<comment type="similarity">
    <text evidence="2">Belongs to the DNA repair enzymes AP/ExoA family.</text>
</comment>
<dbReference type="GO" id="GO:0008081">
    <property type="term" value="F:phosphoric diester hydrolase activity"/>
    <property type="evidence" value="ECO:0007669"/>
    <property type="project" value="TreeGrafter"/>
</dbReference>
<dbReference type="PANTHER" id="PTHR22748:SF26">
    <property type="entry name" value="ENDONUCLEASE_EXONUCLEASE_PHOSPHATASE DOMAIN-CONTAINING PROTEIN"/>
    <property type="match status" value="1"/>
</dbReference>
<feature type="site" description="Important for catalytic activity" evidence="10">
    <location>
        <position position="211"/>
    </location>
</feature>
<dbReference type="GO" id="GO:0046872">
    <property type="term" value="F:metal ion binding"/>
    <property type="evidence" value="ECO:0007669"/>
    <property type="project" value="UniProtKB-KW"/>
</dbReference>
<evidence type="ECO:0000313" key="12">
    <source>
        <dbReference type="EMBL" id="CAH2249572.1"/>
    </source>
</evidence>
<accession>A0AAD1VQL1</accession>
<keyword evidence="9" id="KW-0464">Manganese</keyword>
<sequence>MSSRFDPIPLSLWSNNVRGLNVSERRSHLLHSLGAARTSIAFLQETHFRGESAPTLKDASFPQGYFADHQTAKKAGVAILFAHTVPFECTNKLADATGRLLFLKGTIAGTTYMLASINVPNARQHRFLRGTLRTLERFQEGLLIVAGDLNVALDPIVDTSRGTSSISTHCLQSIRTELHGAGIADCRRVLHPTGRDYSYFSTVHKHYSSLDYIFLAQEFLPLLLDAGIGTQGWSDHSPILASIKSPLFQPRDRQWRMNKTILNDGPTAADIRAVLVTYFEENDTPEVPTLTIW</sequence>
<comment type="cofactor">
    <cofactor evidence="9">
        <name>Mg(2+)</name>
        <dbReference type="ChEBI" id="CHEBI:18420"/>
    </cofactor>
    <cofactor evidence="9">
        <name>Mn(2+)</name>
        <dbReference type="ChEBI" id="CHEBI:29035"/>
    </cofactor>
    <text evidence="9">Probably binds two magnesium or manganese ions per subunit.</text>
</comment>
<evidence type="ECO:0000256" key="2">
    <source>
        <dbReference type="ARBA" id="ARBA00007092"/>
    </source>
</evidence>
<dbReference type="InterPro" id="IPR036691">
    <property type="entry name" value="Endo/exonu/phosph_ase_sf"/>
</dbReference>
<dbReference type="CDD" id="cd09076">
    <property type="entry name" value="L1-EN"/>
    <property type="match status" value="1"/>
</dbReference>
<feature type="binding site" evidence="9">
    <location>
        <position position="236"/>
    </location>
    <ligand>
        <name>Mg(2+)</name>
        <dbReference type="ChEBI" id="CHEBI:18420"/>
        <label>1</label>
    </ligand>
</feature>
<dbReference type="GO" id="GO:0003906">
    <property type="term" value="F:DNA-(apurinic or apyrimidinic site) endonuclease activity"/>
    <property type="evidence" value="ECO:0007669"/>
    <property type="project" value="TreeGrafter"/>
</dbReference>
<feature type="site" description="Interaction with DNA substrate" evidence="10">
    <location>
        <position position="236"/>
    </location>
</feature>
<organism evidence="12 13">
    <name type="scientific">Pelobates cultripes</name>
    <name type="common">Western spadefoot toad</name>
    <dbReference type="NCBI Taxonomy" id="61616"/>
    <lineage>
        <taxon>Eukaryota</taxon>
        <taxon>Metazoa</taxon>
        <taxon>Chordata</taxon>
        <taxon>Craniata</taxon>
        <taxon>Vertebrata</taxon>
        <taxon>Euteleostomi</taxon>
        <taxon>Amphibia</taxon>
        <taxon>Batrachia</taxon>
        <taxon>Anura</taxon>
        <taxon>Pelobatoidea</taxon>
        <taxon>Pelobatidae</taxon>
        <taxon>Pelobates</taxon>
    </lineage>
</organism>
<dbReference type="SUPFAM" id="SSF56219">
    <property type="entry name" value="DNase I-like"/>
    <property type="match status" value="1"/>
</dbReference>